<evidence type="ECO:0000259" key="6">
    <source>
        <dbReference type="Pfam" id="PF02900"/>
    </source>
</evidence>
<dbReference type="AlphaFoldDB" id="A0A8H7ETE9"/>
<reference evidence="7" key="1">
    <citation type="submission" date="2020-01" db="EMBL/GenBank/DDBJ databases">
        <title>Genome Sequencing of Three Apophysomyces-Like Fungal Strains Confirms a Novel Fungal Genus in the Mucoromycota with divergent Burkholderia-like Endosymbiotic Bacteria.</title>
        <authorList>
            <person name="Stajich J.E."/>
            <person name="Macias A.M."/>
            <person name="Carter-House D."/>
            <person name="Lovett B."/>
            <person name="Kasson L.R."/>
            <person name="Berry K."/>
            <person name="Grigoriev I."/>
            <person name="Chang Y."/>
            <person name="Spatafora J."/>
            <person name="Kasson M.T."/>
        </authorList>
    </citation>
    <scope>NUCLEOTIDE SEQUENCE</scope>
    <source>
        <strain evidence="7">NRRL A-21654</strain>
    </source>
</reference>
<dbReference type="GO" id="GO:0016702">
    <property type="term" value="F:oxidoreductase activity, acting on single donors with incorporation of molecular oxygen, incorporation of two atoms of oxygen"/>
    <property type="evidence" value="ECO:0007669"/>
    <property type="project" value="UniProtKB-ARBA"/>
</dbReference>
<dbReference type="GO" id="GO:0008270">
    <property type="term" value="F:zinc ion binding"/>
    <property type="evidence" value="ECO:0007669"/>
    <property type="project" value="InterPro"/>
</dbReference>
<dbReference type="SUPFAM" id="SSF53213">
    <property type="entry name" value="LigB-like"/>
    <property type="match status" value="1"/>
</dbReference>
<dbReference type="Gene3D" id="3.40.830.10">
    <property type="entry name" value="LigB-like"/>
    <property type="match status" value="1"/>
</dbReference>
<sequence>MEPGNFYQWLGNYIKYELKPKAIVIISAHWQGKGQNGVFVDTSVKPKLIYDFYGFPKHYYEFTWDHQGSPAIAEQVVGLLRKSGIDATGVNYGNDHGVWSPLKRGMDSNRDIPVVEVSTFAHEDMASHIKMGEALAPLRDEGVLIIGSGMIVHNLHMMWSYTNKPSPKFVKDFDTDAEKLACELTGDERKKMANELDKHPAFRQSHPTAEHLTPFHVALGAAGDDEGIKVLHMYESSLSWGCFAFGLPKDTKLPKYDGLAKDEL</sequence>
<comment type="similarity">
    <text evidence="2">Belongs to the DODA-type extradiol aromatic ring-opening dioxygenase family.</text>
</comment>
<keyword evidence="8" id="KW-1185">Reference proteome</keyword>
<dbReference type="InterPro" id="IPR004183">
    <property type="entry name" value="Xdiol_dOase_suB"/>
</dbReference>
<evidence type="ECO:0000313" key="8">
    <source>
        <dbReference type="Proteomes" id="UP000605846"/>
    </source>
</evidence>
<gene>
    <name evidence="7" type="ORF">EC973_007061</name>
</gene>
<organism evidence="7 8">
    <name type="scientific">Apophysomyces ossiformis</name>
    <dbReference type="NCBI Taxonomy" id="679940"/>
    <lineage>
        <taxon>Eukaryota</taxon>
        <taxon>Fungi</taxon>
        <taxon>Fungi incertae sedis</taxon>
        <taxon>Mucoromycota</taxon>
        <taxon>Mucoromycotina</taxon>
        <taxon>Mucoromycetes</taxon>
        <taxon>Mucorales</taxon>
        <taxon>Mucorineae</taxon>
        <taxon>Mucoraceae</taxon>
        <taxon>Apophysomyces</taxon>
    </lineage>
</organism>
<keyword evidence="5" id="KW-0560">Oxidoreductase</keyword>
<dbReference type="PIRSF" id="PIRSF006157">
    <property type="entry name" value="Doxgns_DODA"/>
    <property type="match status" value="1"/>
</dbReference>
<evidence type="ECO:0000256" key="4">
    <source>
        <dbReference type="ARBA" id="ARBA00022833"/>
    </source>
</evidence>
<dbReference type="Pfam" id="PF02900">
    <property type="entry name" value="LigB"/>
    <property type="match status" value="1"/>
</dbReference>
<evidence type="ECO:0000313" key="7">
    <source>
        <dbReference type="EMBL" id="KAF7731956.1"/>
    </source>
</evidence>
<dbReference type="OrthoDB" id="7396853at2759"/>
<accession>A0A8H7ETE9</accession>
<evidence type="ECO:0000256" key="2">
    <source>
        <dbReference type="ARBA" id="ARBA00007581"/>
    </source>
</evidence>
<name>A0A8H7ETE9_9FUNG</name>
<dbReference type="InterPro" id="IPR014436">
    <property type="entry name" value="Extradiol_dOase_DODA"/>
</dbReference>
<dbReference type="GO" id="GO:0008198">
    <property type="term" value="F:ferrous iron binding"/>
    <property type="evidence" value="ECO:0007669"/>
    <property type="project" value="InterPro"/>
</dbReference>
<keyword evidence="4" id="KW-0862">Zinc</keyword>
<feature type="domain" description="Extradiol ring-cleavage dioxygenase class III enzyme subunit B" evidence="6">
    <location>
        <begin position="6"/>
        <end position="235"/>
    </location>
</feature>
<proteinExistence type="inferred from homology"/>
<dbReference type="CDD" id="cd07363">
    <property type="entry name" value="45_DOPA_Dioxygenase"/>
    <property type="match status" value="1"/>
</dbReference>
<dbReference type="PANTHER" id="PTHR30096:SF0">
    <property type="entry name" value="4,5-DOPA DIOXYGENASE EXTRADIOL-LIKE PROTEIN"/>
    <property type="match status" value="1"/>
</dbReference>
<comment type="cofactor">
    <cofactor evidence="1">
        <name>Zn(2+)</name>
        <dbReference type="ChEBI" id="CHEBI:29105"/>
    </cofactor>
</comment>
<comment type="caution">
    <text evidence="7">The sequence shown here is derived from an EMBL/GenBank/DDBJ whole genome shotgun (WGS) entry which is preliminary data.</text>
</comment>
<evidence type="ECO:0000256" key="5">
    <source>
        <dbReference type="ARBA" id="ARBA00023002"/>
    </source>
</evidence>
<protein>
    <recommendedName>
        <fullName evidence="6">Extradiol ring-cleavage dioxygenase class III enzyme subunit B domain-containing protein</fullName>
    </recommendedName>
</protein>
<evidence type="ECO:0000256" key="3">
    <source>
        <dbReference type="ARBA" id="ARBA00022723"/>
    </source>
</evidence>
<keyword evidence="3" id="KW-0479">Metal-binding</keyword>
<dbReference type="PANTHER" id="PTHR30096">
    <property type="entry name" value="4,5-DOPA DIOXYGENASE EXTRADIOL-LIKE PROTEIN"/>
    <property type="match status" value="1"/>
</dbReference>
<dbReference type="EMBL" id="JABAYA010000005">
    <property type="protein sequence ID" value="KAF7731956.1"/>
    <property type="molecule type" value="Genomic_DNA"/>
</dbReference>
<dbReference type="Proteomes" id="UP000605846">
    <property type="component" value="Unassembled WGS sequence"/>
</dbReference>
<evidence type="ECO:0000256" key="1">
    <source>
        <dbReference type="ARBA" id="ARBA00001947"/>
    </source>
</evidence>